<dbReference type="STRING" id="340177.Cag_0312"/>
<gene>
    <name evidence="1" type="ordered locus">Cag_0312</name>
</gene>
<proteinExistence type="predicted"/>
<dbReference type="EMBL" id="CP000108">
    <property type="protein sequence ID" value="ABB27586.1"/>
    <property type="molecule type" value="Genomic_DNA"/>
</dbReference>
<dbReference type="Pfam" id="PF03683">
    <property type="entry name" value="UPF0175"/>
    <property type="match status" value="1"/>
</dbReference>
<accession>Q3ATT9</accession>
<evidence type="ECO:0000313" key="1">
    <source>
        <dbReference type="EMBL" id="ABB27586.1"/>
    </source>
</evidence>
<dbReference type="OrthoDB" id="1122111at2"/>
<dbReference type="KEGG" id="cch:Cag_0312"/>
<dbReference type="AlphaFoldDB" id="Q3ATT9"/>
<protein>
    <submittedName>
        <fullName evidence="1">Uncharacterized protein</fullName>
    </submittedName>
</protein>
<dbReference type="eggNOG" id="COG2886">
    <property type="taxonomic scope" value="Bacteria"/>
</dbReference>
<dbReference type="InterPro" id="IPR005368">
    <property type="entry name" value="UPF0175"/>
</dbReference>
<name>Q3ATT9_CHLCH</name>
<reference evidence="1" key="1">
    <citation type="submission" date="2005-08" db="EMBL/GenBank/DDBJ databases">
        <title>Complete sequence of Chlorobium chlorochromatii CaD3.</title>
        <authorList>
            <person name="Copeland A."/>
            <person name="Lucas S."/>
            <person name="Lapidus A."/>
            <person name="Barry K."/>
            <person name="Detter J.C."/>
            <person name="Glavina T."/>
            <person name="Hammon N."/>
            <person name="Israni S."/>
            <person name="Pitluck S."/>
            <person name="Bryant D."/>
            <person name="Schmutz J."/>
            <person name="Larimer F."/>
            <person name="Land M."/>
            <person name="Kyrpides N."/>
            <person name="Ivanova N."/>
            <person name="Richardson P."/>
        </authorList>
    </citation>
    <scope>NUCLEOTIDE SEQUENCE [LARGE SCALE GENOMIC DNA]</scope>
    <source>
        <strain evidence="1">CaD3</strain>
    </source>
</reference>
<sequence>MNTHTILIDFPSDILLALNETEAELKLRIKTTLAMRLYQLQKLTIGKAAQLSGLSRIEFETLLSENEIPISNLTIDDVIDDYKKLK</sequence>
<organism evidence="1">
    <name type="scientific">Chlorobium chlorochromatii (strain CaD3)</name>
    <dbReference type="NCBI Taxonomy" id="340177"/>
    <lineage>
        <taxon>Bacteria</taxon>
        <taxon>Pseudomonadati</taxon>
        <taxon>Chlorobiota</taxon>
        <taxon>Chlorobiia</taxon>
        <taxon>Chlorobiales</taxon>
        <taxon>Chlorobiaceae</taxon>
        <taxon>Chlorobium/Pelodictyon group</taxon>
        <taxon>Chlorobium</taxon>
    </lineage>
</organism>
<dbReference type="HOGENOM" id="CLU_154570_5_0_10"/>